<dbReference type="Proteomes" id="UP001303373">
    <property type="component" value="Chromosome 7"/>
</dbReference>
<proteinExistence type="inferred from homology"/>
<evidence type="ECO:0000256" key="1">
    <source>
        <dbReference type="ARBA" id="ARBA00006484"/>
    </source>
</evidence>
<feature type="compositionally biased region" description="Basic and acidic residues" evidence="3">
    <location>
        <begin position="300"/>
        <end position="311"/>
    </location>
</feature>
<dbReference type="AlphaFoldDB" id="A0AAQ3M792"/>
<reference evidence="4 5" key="1">
    <citation type="submission" date="2023-11" db="EMBL/GenBank/DDBJ databases">
        <title>An acidophilic fungus is an integral part of prey digestion in a carnivorous sundew plant.</title>
        <authorList>
            <person name="Tsai I.J."/>
        </authorList>
    </citation>
    <scope>NUCLEOTIDE SEQUENCE [LARGE SCALE GENOMIC DNA]</scope>
    <source>
        <strain evidence="4">169a</strain>
    </source>
</reference>
<dbReference type="PANTHER" id="PTHR43180">
    <property type="entry name" value="3-OXOACYL-(ACYL-CARRIER-PROTEIN) REDUCTASE (AFU_ORTHOLOGUE AFUA_6G11210)"/>
    <property type="match status" value="1"/>
</dbReference>
<evidence type="ECO:0000256" key="3">
    <source>
        <dbReference type="SAM" id="MobiDB-lite"/>
    </source>
</evidence>
<keyword evidence="2" id="KW-0560">Oxidoreductase</keyword>
<dbReference type="InterPro" id="IPR036291">
    <property type="entry name" value="NAD(P)-bd_dom_sf"/>
</dbReference>
<sequence>MAFFNPSSTSFSNLKHKTVVVSGGATGIGAATVTLLAQQGANVVIGDVNTRAAQTLIEHLDNPHHGKVLFQSCDVAKYADVVSLFRFAFEKFAIVHHAISCAGIFERGDWFDEALTRDSVGDDEGNLSVMDINVRGTMWFSRVAVVYLRDGRDENMVDDRSLTLMSSVNAFRESPKLFCYQTSKHAVHGFMRASRKPLWDRHRIRINCVCPGMTETPMTAGMVEKFQVGGLHWQTSEIVANNILGILVRSERTDDGSDEKGPDDWRPMVGKAIYIEGGDAWEFEDSLIASQSAWLGEEANRRMDENTEAVKRGALTSNN</sequence>
<protein>
    <submittedName>
        <fullName evidence="4">Uncharacterized protein</fullName>
    </submittedName>
</protein>
<dbReference type="EMBL" id="CP138586">
    <property type="protein sequence ID" value="WPH02195.1"/>
    <property type="molecule type" value="Genomic_DNA"/>
</dbReference>
<evidence type="ECO:0000313" key="5">
    <source>
        <dbReference type="Proteomes" id="UP001303373"/>
    </source>
</evidence>
<dbReference type="SUPFAM" id="SSF51735">
    <property type="entry name" value="NAD(P)-binding Rossmann-fold domains"/>
    <property type="match status" value="1"/>
</dbReference>
<accession>A0AAQ3M792</accession>
<evidence type="ECO:0000256" key="2">
    <source>
        <dbReference type="ARBA" id="ARBA00023002"/>
    </source>
</evidence>
<dbReference type="InterPro" id="IPR002347">
    <property type="entry name" value="SDR_fam"/>
</dbReference>
<dbReference type="Pfam" id="PF00106">
    <property type="entry name" value="adh_short"/>
    <property type="match status" value="1"/>
</dbReference>
<dbReference type="Gene3D" id="3.40.50.720">
    <property type="entry name" value="NAD(P)-binding Rossmann-like Domain"/>
    <property type="match status" value="1"/>
</dbReference>
<feature type="region of interest" description="Disordered" evidence="3">
    <location>
        <begin position="300"/>
        <end position="319"/>
    </location>
</feature>
<dbReference type="PRINTS" id="PR00081">
    <property type="entry name" value="GDHRDH"/>
</dbReference>
<evidence type="ECO:0000313" key="4">
    <source>
        <dbReference type="EMBL" id="WPH02195.1"/>
    </source>
</evidence>
<dbReference type="GO" id="GO:0016491">
    <property type="term" value="F:oxidoreductase activity"/>
    <property type="evidence" value="ECO:0007669"/>
    <property type="project" value="UniProtKB-KW"/>
</dbReference>
<gene>
    <name evidence="4" type="ORF">R9X50_00505000</name>
</gene>
<dbReference type="PANTHER" id="PTHR43180:SF86">
    <property type="entry name" value="DEHYDROGENASE, PUTATIVE (AFU_ORTHOLOGUE AFUA_3G00290)-RELATED"/>
    <property type="match status" value="1"/>
</dbReference>
<comment type="similarity">
    <text evidence="1">Belongs to the short-chain dehydrogenases/reductases (SDR) family.</text>
</comment>
<keyword evidence="5" id="KW-1185">Reference proteome</keyword>
<organism evidence="4 5">
    <name type="scientific">Acrodontium crateriforme</name>
    <dbReference type="NCBI Taxonomy" id="150365"/>
    <lineage>
        <taxon>Eukaryota</taxon>
        <taxon>Fungi</taxon>
        <taxon>Dikarya</taxon>
        <taxon>Ascomycota</taxon>
        <taxon>Pezizomycotina</taxon>
        <taxon>Dothideomycetes</taxon>
        <taxon>Dothideomycetidae</taxon>
        <taxon>Mycosphaerellales</taxon>
        <taxon>Teratosphaeriaceae</taxon>
        <taxon>Acrodontium</taxon>
    </lineage>
</organism>
<name>A0AAQ3M792_9PEZI</name>